<accession>A0A1E3RHR7</accession>
<keyword evidence="1" id="KW-1133">Transmembrane helix</keyword>
<proteinExistence type="predicted"/>
<dbReference type="OrthoDB" id="4774349at2"/>
<comment type="caution">
    <text evidence="2">The sequence shown here is derived from an EMBL/GenBank/DDBJ whole genome shotgun (WGS) entry which is preliminary data.</text>
</comment>
<feature type="transmembrane region" description="Helical" evidence="1">
    <location>
        <begin position="87"/>
        <end position="108"/>
    </location>
</feature>
<feature type="transmembrane region" description="Helical" evidence="1">
    <location>
        <begin position="57"/>
        <end position="75"/>
    </location>
</feature>
<keyword evidence="1" id="KW-0472">Membrane</keyword>
<feature type="transmembrane region" description="Helical" evidence="1">
    <location>
        <begin position="27"/>
        <end position="50"/>
    </location>
</feature>
<keyword evidence="3" id="KW-1185">Reference proteome</keyword>
<evidence type="ECO:0000256" key="1">
    <source>
        <dbReference type="SAM" id="Phobius"/>
    </source>
</evidence>
<protein>
    <recommendedName>
        <fullName evidence="4">Facilitated glucose transporter</fullName>
    </recommendedName>
</protein>
<name>A0A1E3RHR7_MYCFV</name>
<dbReference type="STRING" id="1776.BHQ18_15690"/>
<organism evidence="2 3">
    <name type="scientific">Mycolicibacterium flavescens</name>
    <name type="common">Mycobacterium flavescens</name>
    <dbReference type="NCBI Taxonomy" id="1776"/>
    <lineage>
        <taxon>Bacteria</taxon>
        <taxon>Bacillati</taxon>
        <taxon>Actinomycetota</taxon>
        <taxon>Actinomycetes</taxon>
        <taxon>Mycobacteriales</taxon>
        <taxon>Mycobacteriaceae</taxon>
        <taxon>Mycolicibacterium</taxon>
    </lineage>
</organism>
<evidence type="ECO:0000313" key="3">
    <source>
        <dbReference type="Proteomes" id="UP000094053"/>
    </source>
</evidence>
<keyword evidence="1" id="KW-0812">Transmembrane</keyword>
<evidence type="ECO:0008006" key="4">
    <source>
        <dbReference type="Google" id="ProtNLM"/>
    </source>
</evidence>
<sequence length="113" mass="11796">MLTLLTIDGVLCALAASFFLPMRIGAIPFPISAVIAGLVNVALVWAALHWTQSPRTAALPLWSWLATVGILTLIGPGDDIVFGGVGVMAYAVFLLLALGAGLPALLLWRTVNS</sequence>
<dbReference type="AlphaFoldDB" id="A0A1E3RHR7"/>
<dbReference type="Proteomes" id="UP000094053">
    <property type="component" value="Unassembled WGS sequence"/>
</dbReference>
<gene>
    <name evidence="2" type="ORF">BHQ18_15690</name>
</gene>
<dbReference type="EMBL" id="MIHA01000010">
    <property type="protein sequence ID" value="ODQ89411.1"/>
    <property type="molecule type" value="Genomic_DNA"/>
</dbReference>
<evidence type="ECO:0000313" key="2">
    <source>
        <dbReference type="EMBL" id="ODQ89411.1"/>
    </source>
</evidence>
<reference evidence="3" key="1">
    <citation type="submission" date="2016-09" db="EMBL/GenBank/DDBJ databases">
        <authorList>
            <person name="Greninger A.L."/>
            <person name="Jerome K.R."/>
            <person name="Mcnair B."/>
            <person name="Wallis C."/>
            <person name="Fang F."/>
        </authorList>
    </citation>
    <scope>NUCLEOTIDE SEQUENCE [LARGE SCALE GENOMIC DNA]</scope>
    <source>
        <strain evidence="3">M6</strain>
    </source>
</reference>